<dbReference type="EMBL" id="GEDC01017577">
    <property type="protein sequence ID" value="JAS19721.1"/>
    <property type="molecule type" value="Transcribed_RNA"/>
</dbReference>
<accession>A0A1B6D1Z9</accession>
<keyword evidence="1" id="KW-0175">Coiled coil</keyword>
<proteinExistence type="predicted"/>
<name>A0A1B6D1Z9_9HEMI</name>
<evidence type="ECO:0000256" key="1">
    <source>
        <dbReference type="SAM" id="Coils"/>
    </source>
</evidence>
<feature type="coiled-coil region" evidence="1">
    <location>
        <begin position="553"/>
        <end position="580"/>
    </location>
</feature>
<feature type="non-terminal residue" evidence="2">
    <location>
        <position position="670"/>
    </location>
</feature>
<gene>
    <name evidence="2" type="ORF">g.25409</name>
</gene>
<feature type="non-terminal residue" evidence="2">
    <location>
        <position position="1"/>
    </location>
</feature>
<organism evidence="2">
    <name type="scientific">Clastoptera arizonana</name>
    <name type="common">Arizona spittle bug</name>
    <dbReference type="NCBI Taxonomy" id="38151"/>
    <lineage>
        <taxon>Eukaryota</taxon>
        <taxon>Metazoa</taxon>
        <taxon>Ecdysozoa</taxon>
        <taxon>Arthropoda</taxon>
        <taxon>Hexapoda</taxon>
        <taxon>Insecta</taxon>
        <taxon>Pterygota</taxon>
        <taxon>Neoptera</taxon>
        <taxon>Paraneoptera</taxon>
        <taxon>Hemiptera</taxon>
        <taxon>Auchenorrhyncha</taxon>
        <taxon>Cercopoidea</taxon>
        <taxon>Clastopteridae</taxon>
        <taxon>Clastoptera</taxon>
    </lineage>
</organism>
<reference evidence="2" key="1">
    <citation type="submission" date="2015-12" db="EMBL/GenBank/DDBJ databases">
        <title>De novo transcriptome assembly of four potential Pierce s Disease insect vectors from Arizona vineyards.</title>
        <authorList>
            <person name="Tassone E.E."/>
        </authorList>
    </citation>
    <scope>NUCLEOTIDE SEQUENCE</scope>
</reference>
<sequence length="670" mass="76974">AGESLADAVEFDFVGNNNSDFHLWSSNIEFGSPPDELNLTQEMDFDSIISAPNLDEALKKLEKHMQDKKEVGKNEVGESNNEVYTVWDKTMDDISLEITKYLDFENKSPCVESLNENIWNDETDGSVCRNTPEFSVFESGLYDNEKGNNWSPIISSYRYPRLLPNQESIMSLIDEEDERTSSRAMSSSLLKMLSKSWDSTGSIKNYSLKQGNSISSEDSRNDSAAILEQNIDVIEEFFVNSKDVDSSIEKDKNREITKTSVIDLLNEKYSEDLKFEVEINKEKILFEKQSREDDKNCIINIIQSEKETTDQLVSLPCLETKNENLDTNDIPYLENINEYKTISDMKIINEIIIHPLADGVNVNFIGIENSIDIIEVNSCEKYNSKHNILKTDSFKELDESMAETQVNDVVSDTEGKSKEKINQEVMLSIENQIENLLQIPEVTNPENLNEISETNYDIESDFINENLECNEIKDCEEINFKDSSEFSMQLSESQNKKEFIEDIQDCSVMLRKHYWDNRLELLKDSKITEKEIDKYCLKNQTNVSLLMANFESLASKNNLLETESNKNENLVDNLNQSNKEIVVTDFLKESRNEYDNEVKEDSLISSKLIKEQSQNVVRATDYLRESINENHNEVKEDSLISPDLVIEQSIIEVSATDYLSESQNENHNEV</sequence>
<dbReference type="AlphaFoldDB" id="A0A1B6D1Z9"/>
<evidence type="ECO:0000313" key="2">
    <source>
        <dbReference type="EMBL" id="JAS19721.1"/>
    </source>
</evidence>
<protein>
    <submittedName>
        <fullName evidence="2">Uncharacterized protein</fullName>
    </submittedName>
</protein>